<organism evidence="1 2">
    <name type="scientific">Rhizobium rhizogenes NBRC 13257</name>
    <dbReference type="NCBI Taxonomy" id="1220581"/>
    <lineage>
        <taxon>Bacteria</taxon>
        <taxon>Pseudomonadati</taxon>
        <taxon>Pseudomonadota</taxon>
        <taxon>Alphaproteobacteria</taxon>
        <taxon>Hyphomicrobiales</taxon>
        <taxon>Rhizobiaceae</taxon>
        <taxon>Rhizobium/Agrobacterium group</taxon>
        <taxon>Rhizobium</taxon>
    </lineage>
</organism>
<sequence length="60" mass="6730">MIRDWNGARREAATSPLRREVARNARVGVTLGMQMFDFFALGEITPPRTFGPTLPLKGRV</sequence>
<evidence type="ECO:0000313" key="1">
    <source>
        <dbReference type="EMBL" id="GAJ94240.1"/>
    </source>
</evidence>
<evidence type="ECO:0000313" key="2">
    <source>
        <dbReference type="Proteomes" id="UP000026941"/>
    </source>
</evidence>
<dbReference type="AlphaFoldDB" id="A0AA87U5R7"/>
<dbReference type="EMBL" id="BAYX01000007">
    <property type="protein sequence ID" value="GAJ94240.1"/>
    <property type="molecule type" value="Genomic_DNA"/>
</dbReference>
<protein>
    <submittedName>
        <fullName evidence="1">Uncharacterized protein</fullName>
    </submittedName>
</protein>
<gene>
    <name evidence="1" type="ORF">RRH01S_07_04430</name>
</gene>
<reference evidence="1 2" key="1">
    <citation type="submission" date="2014-05" db="EMBL/GenBank/DDBJ databases">
        <title>Whole genome shotgun sequence of Rhizobium rhizogenes NBRC 13257.</title>
        <authorList>
            <person name="Katano-Makiyama Y."/>
            <person name="Hosoyama A."/>
            <person name="Hashimoto M."/>
            <person name="Hosoyama Y."/>
            <person name="Noguchi M."/>
            <person name="Tsuchikane K."/>
            <person name="Kimura A."/>
            <person name="Ohji S."/>
            <person name="Ichikawa N."/>
            <person name="Yamazoe A."/>
            <person name="Fujita N."/>
        </authorList>
    </citation>
    <scope>NUCLEOTIDE SEQUENCE [LARGE SCALE GENOMIC DNA]</scope>
    <source>
        <strain evidence="1 2">NBRC 13257</strain>
    </source>
</reference>
<accession>A0AA87U5R7</accession>
<proteinExistence type="predicted"/>
<name>A0AA87U5R7_RHIRH</name>
<comment type="caution">
    <text evidence="1">The sequence shown here is derived from an EMBL/GenBank/DDBJ whole genome shotgun (WGS) entry which is preliminary data.</text>
</comment>
<dbReference type="Proteomes" id="UP000026941">
    <property type="component" value="Unassembled WGS sequence"/>
</dbReference>